<dbReference type="InterPro" id="IPR049082">
    <property type="entry name" value="T7SS_signal"/>
</dbReference>
<reference evidence="2 3" key="1">
    <citation type="submission" date="2018-11" db="EMBL/GenBank/DDBJ databases">
        <title>Sequencing the genomes of 1000 actinobacteria strains.</title>
        <authorList>
            <person name="Klenk H.-P."/>
        </authorList>
    </citation>
    <scope>NUCLEOTIDE SEQUENCE [LARGE SCALE GENOMIC DNA]</scope>
    <source>
        <strain evidence="2 3">DSM 14012</strain>
    </source>
</reference>
<gene>
    <name evidence="2" type="ORF">EDD42_0491</name>
</gene>
<comment type="caution">
    <text evidence="2">The sequence shown here is derived from an EMBL/GenBank/DDBJ whole genome shotgun (WGS) entry which is preliminary data.</text>
</comment>
<evidence type="ECO:0000259" key="1">
    <source>
        <dbReference type="Pfam" id="PF21725"/>
    </source>
</evidence>
<proteinExistence type="predicted"/>
<dbReference type="Proteomes" id="UP000266915">
    <property type="component" value="Unassembled WGS sequence"/>
</dbReference>
<organism evidence="2 3">
    <name type="scientific">Plantibacter flavus</name>
    <dbReference type="NCBI Taxonomy" id="150123"/>
    <lineage>
        <taxon>Bacteria</taxon>
        <taxon>Bacillati</taxon>
        <taxon>Actinomycetota</taxon>
        <taxon>Actinomycetes</taxon>
        <taxon>Micrococcales</taxon>
        <taxon>Microbacteriaceae</taxon>
        <taxon>Plantibacter</taxon>
    </lineage>
</organism>
<protein>
    <recommendedName>
        <fullName evidence="1">Putative T7SS secretion signal domain-containing protein</fullName>
    </recommendedName>
</protein>
<name>A0A3N2BYV9_9MICO</name>
<feature type="domain" description="Putative T7SS secretion signal" evidence="1">
    <location>
        <begin position="11"/>
        <end position="195"/>
    </location>
</feature>
<evidence type="ECO:0000313" key="3">
    <source>
        <dbReference type="Proteomes" id="UP000266915"/>
    </source>
</evidence>
<dbReference type="AlphaFoldDB" id="A0A3N2BYV9"/>
<dbReference type="RefSeq" id="WP_085512039.1">
    <property type="nucleotide sequence ID" value="NZ_FXAP01000003.1"/>
</dbReference>
<evidence type="ECO:0000313" key="2">
    <source>
        <dbReference type="EMBL" id="ROR80450.1"/>
    </source>
</evidence>
<sequence>MSLLWSGAPGLADTLDAEQLLPGMPSIVRDAQSTLELTMKECQFIGTSLDRITVGEWSGPAAATFRSTFAAMPAAWTDAAAVMANAHTALDDYRNAFLNAIDLVEQAIRTWQLGQRLTAEALEDERSAAQRQCAADDSDPFLPTPMVTILAVDPGARWRTQAEEDLAAARAMLASAGDTAAASIESLAQRAPEQPFWEGFWDVTDTVVRFPGEVVEGFLLSGWEVVDTAWEFSPANHLLRLLTEGPAAEWAHLLSIGDGLAALVGAMAEDPLAVVGALVEEAFGLSDWNDHPGRVVGRFVFAAAGLVGGGGAGLGARGGKSAADVGAAVPKLDTVPPIPVTGKLPFDRVASLFAKGDAAAPLTVAGRELGGTLNPTGSTRLYDTSHLPDAELAAEARRIATELAGGKELKPTAKEGVWNAKLEDGTTINLREISTSGVSRWTIDIINPALIERGLSKKRLEIKLQ</sequence>
<keyword evidence="3" id="KW-1185">Reference proteome</keyword>
<dbReference type="EMBL" id="RKHL01000001">
    <property type="protein sequence ID" value="ROR80450.1"/>
    <property type="molecule type" value="Genomic_DNA"/>
</dbReference>
<accession>A0A3N2BYV9</accession>
<dbReference type="Pfam" id="PF21725">
    <property type="entry name" value="T7SS_signal"/>
    <property type="match status" value="1"/>
</dbReference>